<comment type="function">
    <text evidence="5">Carrier protein involved in the D-alanylation of lipoteichoic acid (LTA). The loading of thioester-linked D-alanine onto DltC is catalyzed by D-alanine--D-alanyl carrier protein ligase DltA. The DltC-carried D-alanyl group is further transferred to cell membrane phosphatidylglycerol (PG) by forming an ester bond, probably catalyzed by DltD. D-alanylation of LTA plays an important role in modulating the properties of the cell wall in Gram-positive bacteria, influencing the net charge of the cell wall.</text>
</comment>
<dbReference type="HAMAP" id="MF_00565">
    <property type="entry name" value="DltC"/>
    <property type="match status" value="1"/>
</dbReference>
<dbReference type="InterPro" id="IPR036736">
    <property type="entry name" value="ACP-like_sf"/>
</dbReference>
<evidence type="ECO:0000256" key="1">
    <source>
        <dbReference type="ARBA" id="ARBA00022450"/>
    </source>
</evidence>
<comment type="pathway">
    <text evidence="5">Cell wall biogenesis; lipoteichoic acid biosynthesis.</text>
</comment>
<dbReference type="SUPFAM" id="SSF47336">
    <property type="entry name" value="ACP-like"/>
    <property type="match status" value="1"/>
</dbReference>
<evidence type="ECO:0000259" key="6">
    <source>
        <dbReference type="PROSITE" id="PS50075"/>
    </source>
</evidence>
<reference evidence="7" key="1">
    <citation type="submission" date="2022-10" db="EMBL/GenBank/DDBJ databases">
        <title>Vagococcus sp. isolated from poultry meat.</title>
        <authorList>
            <person name="Johansson P."/>
            <person name="Bjorkroth J."/>
        </authorList>
    </citation>
    <scope>NUCLEOTIDE SEQUENCE</scope>
    <source>
        <strain evidence="7">PNs007</strain>
    </source>
</reference>
<dbReference type="NCBIfam" id="NF003464">
    <property type="entry name" value="PRK05087.1"/>
    <property type="match status" value="1"/>
</dbReference>
<keyword evidence="3 5" id="KW-0597">Phosphoprotein</keyword>
<organism evidence="7 8">
    <name type="scientific">Vagococcus proximus</name>
    <dbReference type="NCBI Taxonomy" id="2991417"/>
    <lineage>
        <taxon>Bacteria</taxon>
        <taxon>Bacillati</taxon>
        <taxon>Bacillota</taxon>
        <taxon>Bacilli</taxon>
        <taxon>Lactobacillales</taxon>
        <taxon>Enterococcaceae</taxon>
        <taxon>Vagococcus</taxon>
    </lineage>
</organism>
<dbReference type="EMBL" id="JAPDSH010000003">
    <property type="protein sequence ID" value="MDF0479562.1"/>
    <property type="molecule type" value="Genomic_DNA"/>
</dbReference>
<dbReference type="GO" id="GO:0016874">
    <property type="term" value="F:ligase activity"/>
    <property type="evidence" value="ECO:0007669"/>
    <property type="project" value="UniProtKB-KW"/>
</dbReference>
<evidence type="ECO:0000256" key="4">
    <source>
        <dbReference type="ARBA" id="ARBA00023316"/>
    </source>
</evidence>
<comment type="caution">
    <text evidence="7">The sequence shown here is derived from an EMBL/GenBank/DDBJ whole genome shotgun (WGS) entry which is preliminary data.</text>
</comment>
<evidence type="ECO:0000256" key="2">
    <source>
        <dbReference type="ARBA" id="ARBA00022490"/>
    </source>
</evidence>
<comment type="similarity">
    <text evidence="5">Belongs to the DltC family.</text>
</comment>
<dbReference type="Gene3D" id="1.10.1200.10">
    <property type="entry name" value="ACP-like"/>
    <property type="match status" value="1"/>
</dbReference>
<comment type="PTM">
    <text evidence="5">4'-phosphopantetheine is transferred from CoA to a specific serine of apo-DCP.</text>
</comment>
<dbReference type="InterPro" id="IPR009081">
    <property type="entry name" value="PP-bd_ACP"/>
</dbReference>
<comment type="subcellular location">
    <subcellularLocation>
        <location evidence="5">Cytoplasm</location>
    </subcellularLocation>
</comment>
<sequence>MDLTEQILDILEDLTGTDEVKEDLELDLFEEGLFDSLSAVQLLIELEEKCGKKVHVTKFKKAEWATPQKIIEKMSE</sequence>
<accession>A0ABT5X0W7</accession>
<keyword evidence="8" id="KW-1185">Reference proteome</keyword>
<keyword evidence="7" id="KW-0436">Ligase</keyword>
<dbReference type="PROSITE" id="PS50075">
    <property type="entry name" value="CARRIER"/>
    <property type="match status" value="1"/>
</dbReference>
<dbReference type="InterPro" id="IPR003230">
    <property type="entry name" value="DltC"/>
</dbReference>
<feature type="domain" description="Carrier" evidence="6">
    <location>
        <begin position="1"/>
        <end position="76"/>
    </location>
</feature>
<dbReference type="Pfam" id="PF00550">
    <property type="entry name" value="PP-binding"/>
    <property type="match status" value="1"/>
</dbReference>
<dbReference type="RefSeq" id="WP_275471199.1">
    <property type="nucleotide sequence ID" value="NZ_JAPDSH010000003.1"/>
</dbReference>
<evidence type="ECO:0000256" key="5">
    <source>
        <dbReference type="HAMAP-Rule" id="MF_00565"/>
    </source>
</evidence>
<evidence type="ECO:0000313" key="7">
    <source>
        <dbReference type="EMBL" id="MDF0479562.1"/>
    </source>
</evidence>
<evidence type="ECO:0000313" key="8">
    <source>
        <dbReference type="Proteomes" id="UP001147148"/>
    </source>
</evidence>
<dbReference type="Proteomes" id="UP001147148">
    <property type="component" value="Unassembled WGS sequence"/>
</dbReference>
<keyword evidence="1 5" id="KW-0596">Phosphopantetheine</keyword>
<dbReference type="NCBIfam" id="TIGR01688">
    <property type="entry name" value="dltC"/>
    <property type="match status" value="1"/>
</dbReference>
<feature type="modified residue" description="O-(pantetheine 4'-phosphoryl)serine" evidence="5">
    <location>
        <position position="36"/>
    </location>
</feature>
<proteinExistence type="inferred from homology"/>
<gene>
    <name evidence="5 7" type="primary">dltC</name>
    <name evidence="7" type="ORF">OL233_04595</name>
</gene>
<protein>
    <recommendedName>
        <fullName evidence="5">D-alanyl carrier protein</fullName>
        <shortName evidence="5">DCP</shortName>
    </recommendedName>
    <alternativeName>
        <fullName evidence="5">D-alanine--poly(phosphoribitol) ligase subunit 2</fullName>
    </alternativeName>
</protein>
<name>A0ABT5X0W7_9ENTE</name>
<keyword evidence="2 5" id="KW-0963">Cytoplasm</keyword>
<evidence type="ECO:0000256" key="3">
    <source>
        <dbReference type="ARBA" id="ARBA00022553"/>
    </source>
</evidence>
<keyword evidence="4 5" id="KW-0961">Cell wall biogenesis/degradation</keyword>